<name>A0AAE7S038_9CAUD</name>
<gene>
    <name evidence="1" type="primary">gp_15296</name>
</gene>
<reference evidence="1 2" key="1">
    <citation type="submission" date="2021-04" db="EMBL/GenBank/DDBJ databases">
        <authorList>
            <person name="Shkoporov A.N."/>
            <person name="Stockdale S.R."/>
            <person name="Guerin E."/>
            <person name="Ross R.P."/>
            <person name="Hill C."/>
        </authorList>
    </citation>
    <scope>NUCLEOTIDE SEQUENCE [LARGE SCALE GENOMIC DNA]</scope>
    <source>
        <strain evidence="2">cr123_1</strain>
    </source>
</reference>
<sequence length="178" mass="21274">MIEEKLDNILDGVDLGEDYVLVYKDYENVLKDIDFANDEERLLTRAIIKNLEHEASKQFLKELAVDIPYIGVAQRNLLRKSIVASYHELKEARETLPEEEYKEFRDNLIKQKKFEINNTELQRRIEKENRNKNYKLWVKLAKKHGVSYANFYIYLHKDLHVVEFNQELNDAYVEAYSD</sequence>
<dbReference type="RefSeq" id="YP_010358767.1">
    <property type="nucleotide sequence ID" value="NC_062766.1"/>
</dbReference>
<dbReference type="GeneID" id="75691344"/>
<organism evidence="1 2">
    <name type="scientific">uncultured phage cr123_1</name>
    <dbReference type="NCBI Taxonomy" id="2986401"/>
    <lineage>
        <taxon>Viruses</taxon>
        <taxon>Duplodnaviria</taxon>
        <taxon>Heunggongvirae</taxon>
        <taxon>Uroviricota</taxon>
        <taxon>Caudoviricetes</taxon>
        <taxon>Crassvirales</taxon>
        <taxon>Intestiviridae</taxon>
        <taxon>Crudevirinae</taxon>
        <taxon>Delmidovirus</taxon>
        <taxon>Delmidovirus copri</taxon>
    </lineage>
</organism>
<dbReference type="Proteomes" id="UP000827429">
    <property type="component" value="Segment"/>
</dbReference>
<protein>
    <submittedName>
        <fullName evidence="1">Uncharacterized protein</fullName>
    </submittedName>
</protein>
<accession>A0AAE7S038</accession>
<proteinExistence type="predicted"/>
<keyword evidence="2" id="KW-1185">Reference proteome</keyword>
<dbReference type="EMBL" id="MZ130476">
    <property type="protein sequence ID" value="QWM89195.1"/>
    <property type="molecule type" value="Genomic_DNA"/>
</dbReference>
<dbReference type="KEGG" id="vg:75691344"/>
<evidence type="ECO:0000313" key="1">
    <source>
        <dbReference type="EMBL" id="QWM89195.1"/>
    </source>
</evidence>
<evidence type="ECO:0000313" key="2">
    <source>
        <dbReference type="Proteomes" id="UP000827429"/>
    </source>
</evidence>